<organism evidence="19 20">
    <name type="scientific">Ichthyophthirius multifiliis</name>
    <name type="common">White spot disease agent</name>
    <name type="synonym">Ich</name>
    <dbReference type="NCBI Taxonomy" id="5932"/>
    <lineage>
        <taxon>Eukaryota</taxon>
        <taxon>Sar</taxon>
        <taxon>Alveolata</taxon>
        <taxon>Ciliophora</taxon>
        <taxon>Intramacronucleata</taxon>
        <taxon>Oligohymenophorea</taxon>
        <taxon>Hymenostomatida</taxon>
        <taxon>Ophryoglenina</taxon>
        <taxon>Ichthyophthirius</taxon>
    </lineage>
</organism>
<dbReference type="SUPFAM" id="SSF56112">
    <property type="entry name" value="Protein kinase-like (PK-like)"/>
    <property type="match status" value="1"/>
</dbReference>
<proteinExistence type="inferred from homology"/>
<dbReference type="PROSITE" id="PS00107">
    <property type="entry name" value="PROTEIN_KINASE_ATP"/>
    <property type="match status" value="1"/>
</dbReference>
<evidence type="ECO:0000256" key="13">
    <source>
        <dbReference type="ARBA" id="ARBA00047899"/>
    </source>
</evidence>
<keyword evidence="16" id="KW-1133">Transmembrane helix</keyword>
<evidence type="ECO:0000256" key="7">
    <source>
        <dbReference type="ARBA" id="ARBA00022737"/>
    </source>
</evidence>
<feature type="domain" description="Protein kinase" evidence="17">
    <location>
        <begin position="83"/>
        <end position="338"/>
    </location>
</feature>
<evidence type="ECO:0000256" key="5">
    <source>
        <dbReference type="ARBA" id="ARBA00022679"/>
    </source>
</evidence>
<dbReference type="PROSITE" id="PS00018">
    <property type="entry name" value="EF_HAND_1"/>
    <property type="match status" value="1"/>
</dbReference>
<evidence type="ECO:0000256" key="14">
    <source>
        <dbReference type="ARBA" id="ARBA00048679"/>
    </source>
</evidence>
<evidence type="ECO:0000256" key="4">
    <source>
        <dbReference type="ARBA" id="ARBA00022527"/>
    </source>
</evidence>
<dbReference type="InParanoid" id="G0R1D6"/>
<dbReference type="OMA" id="ENGTIMW"/>
<comment type="cofactor">
    <cofactor evidence="1">
        <name>Mg(2+)</name>
        <dbReference type="ChEBI" id="CHEBI:18420"/>
    </cofactor>
</comment>
<dbReference type="InterPro" id="IPR011992">
    <property type="entry name" value="EF-hand-dom_pair"/>
</dbReference>
<keyword evidence="10" id="KW-0106">Calcium</keyword>
<dbReference type="AlphaFoldDB" id="G0R1D6"/>
<dbReference type="eggNOG" id="KOG0032">
    <property type="taxonomic scope" value="Eukaryota"/>
</dbReference>
<dbReference type="SUPFAM" id="SSF47473">
    <property type="entry name" value="EF-hand"/>
    <property type="match status" value="1"/>
</dbReference>
<feature type="transmembrane region" description="Helical" evidence="16">
    <location>
        <begin position="607"/>
        <end position="625"/>
    </location>
</feature>
<dbReference type="EMBL" id="GL984214">
    <property type="protein sequence ID" value="EGR28721.1"/>
    <property type="molecule type" value="Genomic_DNA"/>
</dbReference>
<dbReference type="GO" id="GO:0005509">
    <property type="term" value="F:calcium ion binding"/>
    <property type="evidence" value="ECO:0007669"/>
    <property type="project" value="InterPro"/>
</dbReference>
<dbReference type="PROSITE" id="PS00108">
    <property type="entry name" value="PROTEIN_KINASE_ST"/>
    <property type="match status" value="1"/>
</dbReference>
<keyword evidence="9 19" id="KW-0418">Kinase</keyword>
<dbReference type="Gene3D" id="1.10.510.10">
    <property type="entry name" value="Transferase(Phosphotransferase) domain 1"/>
    <property type="match status" value="1"/>
</dbReference>
<keyword evidence="7" id="KW-0677">Repeat</keyword>
<dbReference type="Pfam" id="PF00069">
    <property type="entry name" value="Pkinase"/>
    <property type="match status" value="1"/>
</dbReference>
<keyword evidence="19" id="KW-0560">Oxidoreductase</keyword>
<dbReference type="PROSITE" id="PS50222">
    <property type="entry name" value="EF_HAND_2"/>
    <property type="match status" value="1"/>
</dbReference>
<evidence type="ECO:0000256" key="15">
    <source>
        <dbReference type="PROSITE-ProRule" id="PRU10141"/>
    </source>
</evidence>
<evidence type="ECO:0000256" key="16">
    <source>
        <dbReference type="SAM" id="Phobius"/>
    </source>
</evidence>
<dbReference type="FunFam" id="3.30.200.20:FF:000315">
    <property type="entry name" value="Calcium-dependent protein kinase 3"/>
    <property type="match status" value="1"/>
</dbReference>
<accession>G0R1D6</accession>
<reference evidence="19 20" key="1">
    <citation type="submission" date="2011-07" db="EMBL/GenBank/DDBJ databases">
        <authorList>
            <person name="Coyne R."/>
            <person name="Brami D."/>
            <person name="Johnson J."/>
            <person name="Hostetler J."/>
            <person name="Hannick L."/>
            <person name="Clark T."/>
            <person name="Cassidy-Hanley D."/>
            <person name="Inman J."/>
        </authorList>
    </citation>
    <scope>NUCLEOTIDE SEQUENCE [LARGE SCALE GENOMIC DNA]</scope>
    <source>
        <strain evidence="19 20">G5</strain>
    </source>
</reference>
<dbReference type="SMART" id="SM00220">
    <property type="entry name" value="S_TKc"/>
    <property type="match status" value="1"/>
</dbReference>
<gene>
    <name evidence="19" type="ORF">IMG5_169840</name>
</gene>
<evidence type="ECO:0000313" key="19">
    <source>
        <dbReference type="EMBL" id="EGR28721.1"/>
    </source>
</evidence>
<feature type="transmembrane region" description="Helical" evidence="16">
    <location>
        <begin position="512"/>
        <end position="530"/>
    </location>
</feature>
<comment type="subunit">
    <text evidence="2">Monomer.</text>
</comment>
<dbReference type="STRING" id="857967.G0R1D6"/>
<dbReference type="CDD" id="cd05117">
    <property type="entry name" value="STKc_CAMK"/>
    <property type="match status" value="1"/>
</dbReference>
<dbReference type="InterPro" id="IPR018247">
    <property type="entry name" value="EF_Hand_1_Ca_BS"/>
</dbReference>
<feature type="binding site" evidence="15">
    <location>
        <position position="116"/>
    </location>
    <ligand>
        <name>ATP</name>
        <dbReference type="ChEBI" id="CHEBI:30616"/>
    </ligand>
</feature>
<evidence type="ECO:0000256" key="12">
    <source>
        <dbReference type="ARBA" id="ARBA00024334"/>
    </source>
</evidence>
<evidence type="ECO:0000256" key="6">
    <source>
        <dbReference type="ARBA" id="ARBA00022723"/>
    </source>
</evidence>
<keyword evidence="20" id="KW-1185">Reference proteome</keyword>
<dbReference type="InterPro" id="IPR000719">
    <property type="entry name" value="Prot_kinase_dom"/>
</dbReference>
<dbReference type="GO" id="GO:0005524">
    <property type="term" value="F:ATP binding"/>
    <property type="evidence" value="ECO:0007669"/>
    <property type="project" value="UniProtKB-UniRule"/>
</dbReference>
<evidence type="ECO:0000259" key="17">
    <source>
        <dbReference type="PROSITE" id="PS50011"/>
    </source>
</evidence>
<evidence type="ECO:0000256" key="3">
    <source>
        <dbReference type="ARBA" id="ARBA00012513"/>
    </source>
</evidence>
<comment type="catalytic activity">
    <reaction evidence="14">
        <text>L-seryl-[protein] + ATP = O-phospho-L-seryl-[protein] + ADP + H(+)</text>
        <dbReference type="Rhea" id="RHEA:17989"/>
        <dbReference type="Rhea" id="RHEA-COMP:9863"/>
        <dbReference type="Rhea" id="RHEA-COMP:11604"/>
        <dbReference type="ChEBI" id="CHEBI:15378"/>
        <dbReference type="ChEBI" id="CHEBI:29999"/>
        <dbReference type="ChEBI" id="CHEBI:30616"/>
        <dbReference type="ChEBI" id="CHEBI:83421"/>
        <dbReference type="ChEBI" id="CHEBI:456216"/>
        <dbReference type="EC" id="2.7.11.1"/>
    </reaction>
</comment>
<evidence type="ECO:0000313" key="20">
    <source>
        <dbReference type="Proteomes" id="UP000008983"/>
    </source>
</evidence>
<dbReference type="Gene3D" id="1.10.238.10">
    <property type="entry name" value="EF-hand"/>
    <property type="match status" value="2"/>
</dbReference>
<dbReference type="FunFam" id="1.10.510.10:FF:000571">
    <property type="entry name" value="Maternal embryonic leucine zipper kinase"/>
    <property type="match status" value="1"/>
</dbReference>
<dbReference type="EC" id="2.7.11.1" evidence="3"/>
<keyword evidence="11 15" id="KW-0067">ATP-binding</keyword>
<dbReference type="InterPro" id="IPR017441">
    <property type="entry name" value="Protein_kinase_ATP_BS"/>
</dbReference>
<dbReference type="InterPro" id="IPR050205">
    <property type="entry name" value="CDPK_Ser/Thr_kinases"/>
</dbReference>
<dbReference type="PROSITE" id="PS50011">
    <property type="entry name" value="PROTEIN_KINASE_DOM"/>
    <property type="match status" value="1"/>
</dbReference>
<dbReference type="OrthoDB" id="345735at2759"/>
<comment type="catalytic activity">
    <reaction evidence="13">
        <text>L-threonyl-[protein] + ATP = O-phospho-L-threonyl-[protein] + ADP + H(+)</text>
        <dbReference type="Rhea" id="RHEA:46608"/>
        <dbReference type="Rhea" id="RHEA-COMP:11060"/>
        <dbReference type="Rhea" id="RHEA-COMP:11605"/>
        <dbReference type="ChEBI" id="CHEBI:15378"/>
        <dbReference type="ChEBI" id="CHEBI:30013"/>
        <dbReference type="ChEBI" id="CHEBI:30616"/>
        <dbReference type="ChEBI" id="CHEBI:61977"/>
        <dbReference type="ChEBI" id="CHEBI:456216"/>
        <dbReference type="EC" id="2.7.11.1"/>
    </reaction>
</comment>
<evidence type="ECO:0000256" key="9">
    <source>
        <dbReference type="ARBA" id="ARBA00022777"/>
    </source>
</evidence>
<feature type="transmembrane region" description="Helical" evidence="16">
    <location>
        <begin position="462"/>
        <end position="481"/>
    </location>
</feature>
<dbReference type="GeneID" id="14904805"/>
<dbReference type="GO" id="GO:0004674">
    <property type="term" value="F:protein serine/threonine kinase activity"/>
    <property type="evidence" value="ECO:0007669"/>
    <property type="project" value="UniProtKB-KW"/>
</dbReference>
<keyword evidence="16" id="KW-0812">Transmembrane</keyword>
<protein>
    <recommendedName>
        <fullName evidence="3">non-specific serine/threonine protein kinase</fullName>
        <ecNumber evidence="3">2.7.11.1</ecNumber>
    </recommendedName>
</protein>
<feature type="domain" description="EF-hand" evidence="18">
    <location>
        <begin position="380"/>
        <end position="415"/>
    </location>
</feature>
<keyword evidence="6" id="KW-0479">Metal-binding</keyword>
<evidence type="ECO:0000256" key="2">
    <source>
        <dbReference type="ARBA" id="ARBA00011245"/>
    </source>
</evidence>
<keyword evidence="8 15" id="KW-0547">Nucleotide-binding</keyword>
<sequence length="645" mass="77842">MFRLFNDIIFFIKIKQISLQQELNSFEFEHQRFQLYTRSKKKKLEIKQIKKEKDLFQNPNSLEIGYLNQNQIKYSQKDLFSQYKIGKYLGQGGFGTVCVVIHKTTKIKRALKTIGKCQLSIKEQIKILQEIEIMKEIDHPNVVKILEHYQDQQHHYLIIEHLEGGDLFNRIVNLKQFNEQQASEYMRQVLSAISYCHSLNILHCDLKPENIIFQSKNIKNNTLKVIDFGYSIKTQQNEKIKQKSRTLNYQAPEVLKENNYDEKCDVWSLGIILFTMLVGFNPFQGDTRDEILQSIEDFKYKSKLDNISENAKKLILQMLQINPCQRISSQEALQQDWIRLKIKQNVLNENLLQNLTIFSFKNQLKNAILNIICVHFLPYKQRKALMQYFQELDCNKDGILSKNDLKYVYFKAFSNNQQKIENSIQFKESLSSSQFSVNCANKQTILQQEDIFEKVFEYFDDVFFVSSFFIFIIFLRIIKYLQLKFAQKNQFRILFLKDNGILYFRNVTQIKVQRYIILFYYYIIIFIQFFKTFKLYFFQDQSQLIYQFNQKMAQERYIQIQKLFRIKKTGNQFQYFTKQLIMIFFLNQINYIQDQIYQNTYIQIKKYIQKLIIYIYFFLTSIYFTKTQSTKYHYPSIFSRIFQFF</sequence>
<evidence type="ECO:0000256" key="8">
    <source>
        <dbReference type="ARBA" id="ARBA00022741"/>
    </source>
</evidence>
<keyword evidence="5 19" id="KW-0808">Transferase</keyword>
<keyword evidence="4" id="KW-0723">Serine/threonine-protein kinase</keyword>
<evidence type="ECO:0000256" key="10">
    <source>
        <dbReference type="ARBA" id="ARBA00022837"/>
    </source>
</evidence>
<keyword evidence="16" id="KW-0472">Membrane</keyword>
<dbReference type="GO" id="GO:0106310">
    <property type="term" value="F:protein serine kinase activity"/>
    <property type="evidence" value="ECO:0007669"/>
    <property type="project" value="RHEA"/>
</dbReference>
<comment type="similarity">
    <text evidence="12">Belongs to the protein kinase superfamily. Ser/Thr protein kinase family. CDPK subfamily.</text>
</comment>
<dbReference type="PANTHER" id="PTHR24349">
    <property type="entry name" value="SERINE/THREONINE-PROTEIN KINASE"/>
    <property type="match status" value="1"/>
</dbReference>
<dbReference type="Proteomes" id="UP000008983">
    <property type="component" value="Unassembled WGS sequence"/>
</dbReference>
<evidence type="ECO:0000259" key="18">
    <source>
        <dbReference type="PROSITE" id="PS50222"/>
    </source>
</evidence>
<dbReference type="InterPro" id="IPR011009">
    <property type="entry name" value="Kinase-like_dom_sf"/>
</dbReference>
<evidence type="ECO:0000256" key="11">
    <source>
        <dbReference type="ARBA" id="ARBA00022840"/>
    </source>
</evidence>
<evidence type="ECO:0000256" key="1">
    <source>
        <dbReference type="ARBA" id="ARBA00001946"/>
    </source>
</evidence>
<dbReference type="RefSeq" id="XP_004029957.1">
    <property type="nucleotide sequence ID" value="XM_004029909.1"/>
</dbReference>
<name>G0R1D6_ICHMU</name>
<dbReference type="Gene3D" id="3.30.200.20">
    <property type="entry name" value="Phosphorylase Kinase, domain 1"/>
    <property type="match status" value="1"/>
</dbReference>
<dbReference type="InterPro" id="IPR002048">
    <property type="entry name" value="EF_hand_dom"/>
</dbReference>
<dbReference type="GO" id="GO:0016491">
    <property type="term" value="F:oxidoreductase activity"/>
    <property type="evidence" value="ECO:0007669"/>
    <property type="project" value="UniProtKB-KW"/>
</dbReference>
<dbReference type="InterPro" id="IPR008271">
    <property type="entry name" value="Ser/Thr_kinase_AS"/>
</dbReference>